<dbReference type="InterPro" id="IPR018289">
    <property type="entry name" value="MULE_transposase_dom"/>
</dbReference>
<dbReference type="KEGG" id="rsz:130497541"/>
<keyword evidence="4" id="KW-1185">Reference proteome</keyword>
<dbReference type="OrthoDB" id="1109588at2759"/>
<reference evidence="4" key="1">
    <citation type="journal article" date="2019" name="Database">
        <title>The radish genome database (RadishGD): an integrated information resource for radish genomics.</title>
        <authorList>
            <person name="Yu H.J."/>
            <person name="Baek S."/>
            <person name="Lee Y.J."/>
            <person name="Cho A."/>
            <person name="Mun J.H."/>
        </authorList>
    </citation>
    <scope>NUCLEOTIDE SEQUENCE [LARGE SCALE GENOMIC DNA]</scope>
    <source>
        <strain evidence="4">cv. WK10039</strain>
    </source>
</reference>
<dbReference type="Proteomes" id="UP000504610">
    <property type="component" value="Chromosome 1"/>
</dbReference>
<name>A0A9W3C4Q1_RAPSA</name>
<dbReference type="GeneID" id="130497541"/>
<evidence type="ECO:0000313" key="5">
    <source>
        <dbReference type="RefSeq" id="XP_056846398.1"/>
    </source>
</evidence>
<dbReference type="Pfam" id="PF03101">
    <property type="entry name" value="FAR1"/>
    <property type="match status" value="1"/>
</dbReference>
<dbReference type="PANTHER" id="PTHR47718:SF8">
    <property type="entry name" value="PROTEIN FAR1-RELATED SEQUENCE"/>
    <property type="match status" value="1"/>
</dbReference>
<proteinExistence type="predicted"/>
<dbReference type="AlphaFoldDB" id="A0A9W3C4Q1"/>
<reference evidence="5" key="2">
    <citation type="submission" date="2025-08" db="UniProtKB">
        <authorList>
            <consortium name="RefSeq"/>
        </authorList>
    </citation>
    <scope>IDENTIFICATION</scope>
    <source>
        <tissue evidence="5">Leaf</tissue>
    </source>
</reference>
<evidence type="ECO:0000259" key="3">
    <source>
        <dbReference type="Pfam" id="PF10551"/>
    </source>
</evidence>
<sequence length="386" mass="43471">MESPHLSGEENVPASHDESSLQVSGGTSLLSQNSDEFLAEEKDAPVSDGDASVSDGDASVEDFGEKDDISNYEDCLQIEDVDALEAKNENQNNHELCIGMDFSSDESAYKAYRKYGSSHGFDVRRQRTAKKNNKLVRMVYVCSKEGFRQEPKVNISYSRPTTRCGCKARMSCYLQSNGRYKIVTFEPNHNHDLVRTPMKHLLKSNRAISISQKQHADDADMSGISAKATVEMMSREVGGQANLGFMHKDLKNYIYRKRMAAMEKGDAGAVLEYFQKKKEENASFFYSMQLDEDDMITNIFWADDRSISDYNLFGDVVCFDSTYKTNEYDRPFAPFVGVNHHKQTIDTSLPPDTQLSVVSATSLISYNEPSFSQLLEEFDKNRDGSS</sequence>
<feature type="region of interest" description="Disordered" evidence="1">
    <location>
        <begin position="1"/>
        <end position="64"/>
    </location>
</feature>
<evidence type="ECO:0000256" key="1">
    <source>
        <dbReference type="SAM" id="MobiDB-lite"/>
    </source>
</evidence>
<feature type="compositionally biased region" description="Low complexity" evidence="1">
    <location>
        <begin position="46"/>
        <end position="57"/>
    </location>
</feature>
<dbReference type="Pfam" id="PF10551">
    <property type="entry name" value="MULE"/>
    <property type="match status" value="1"/>
</dbReference>
<dbReference type="PANTHER" id="PTHR47718">
    <property type="entry name" value="OS01G0519700 PROTEIN"/>
    <property type="match status" value="1"/>
</dbReference>
<evidence type="ECO:0000259" key="2">
    <source>
        <dbReference type="Pfam" id="PF03101"/>
    </source>
</evidence>
<dbReference type="RefSeq" id="XP_056846398.1">
    <property type="nucleotide sequence ID" value="XM_056990418.1"/>
</dbReference>
<feature type="compositionally biased region" description="Polar residues" evidence="1">
    <location>
        <begin position="20"/>
        <end position="35"/>
    </location>
</feature>
<organism evidence="4 5">
    <name type="scientific">Raphanus sativus</name>
    <name type="common">Radish</name>
    <name type="synonym">Raphanus raphanistrum var. sativus</name>
    <dbReference type="NCBI Taxonomy" id="3726"/>
    <lineage>
        <taxon>Eukaryota</taxon>
        <taxon>Viridiplantae</taxon>
        <taxon>Streptophyta</taxon>
        <taxon>Embryophyta</taxon>
        <taxon>Tracheophyta</taxon>
        <taxon>Spermatophyta</taxon>
        <taxon>Magnoliopsida</taxon>
        <taxon>eudicotyledons</taxon>
        <taxon>Gunneridae</taxon>
        <taxon>Pentapetalae</taxon>
        <taxon>rosids</taxon>
        <taxon>malvids</taxon>
        <taxon>Brassicales</taxon>
        <taxon>Brassicaceae</taxon>
        <taxon>Brassiceae</taxon>
        <taxon>Raphanus</taxon>
    </lineage>
</organism>
<evidence type="ECO:0000313" key="4">
    <source>
        <dbReference type="Proteomes" id="UP000504610"/>
    </source>
</evidence>
<protein>
    <submittedName>
        <fullName evidence="5">Protein FAR1-RELATED SEQUENCE 5-like</fullName>
    </submittedName>
</protein>
<feature type="domain" description="MULE transposase" evidence="3">
    <location>
        <begin position="316"/>
        <end position="346"/>
    </location>
</feature>
<accession>A0A9W3C4Q1</accession>
<feature type="domain" description="FAR1" evidence="2">
    <location>
        <begin position="112"/>
        <end position="194"/>
    </location>
</feature>
<dbReference type="InterPro" id="IPR004330">
    <property type="entry name" value="FAR1_DNA_bnd_dom"/>
</dbReference>
<gene>
    <name evidence="5" type="primary">LOC130497541</name>
</gene>